<sequence length="216" mass="24930">MYWFSVSAVIRKVNLYAITFSMLLFKICLGSNAACQEYYGTRIHPSVTGIPEADILIKMSNIRSKIECFSHCMAYSKCGMIIYSGSERVCILRNIKQLPKASSFIDIPPNSIYTMLQAKKWPKENFYFGLCKDMKKDVFLWQNGEEPTYDFWMEDRPSGGDQHCGLLDHRSNHRWNDDPCDRQVGLDSNVACREYYGTRVPHPVTVIPEADRLIQM</sequence>
<protein>
    <recommendedName>
        <fullName evidence="1">C-type lectin domain-containing protein</fullName>
    </recommendedName>
</protein>
<feature type="domain" description="C-type lectin" evidence="1">
    <location>
        <begin position="70"/>
        <end position="183"/>
    </location>
</feature>
<dbReference type="EMBL" id="OX597814">
    <property type="protein sequence ID" value="CAI9716202.1"/>
    <property type="molecule type" value="Genomic_DNA"/>
</dbReference>
<organism evidence="2 3">
    <name type="scientific">Octopus vulgaris</name>
    <name type="common">Common octopus</name>
    <dbReference type="NCBI Taxonomy" id="6645"/>
    <lineage>
        <taxon>Eukaryota</taxon>
        <taxon>Metazoa</taxon>
        <taxon>Spiralia</taxon>
        <taxon>Lophotrochozoa</taxon>
        <taxon>Mollusca</taxon>
        <taxon>Cephalopoda</taxon>
        <taxon>Coleoidea</taxon>
        <taxon>Octopodiformes</taxon>
        <taxon>Octopoda</taxon>
        <taxon>Incirrata</taxon>
        <taxon>Octopodidae</taxon>
        <taxon>Octopus</taxon>
    </lineage>
</organism>
<dbReference type="Proteomes" id="UP001162480">
    <property type="component" value="Chromosome 1"/>
</dbReference>
<dbReference type="CDD" id="cd00037">
    <property type="entry name" value="CLECT"/>
    <property type="match status" value="1"/>
</dbReference>
<dbReference type="PROSITE" id="PS50041">
    <property type="entry name" value="C_TYPE_LECTIN_2"/>
    <property type="match status" value="1"/>
</dbReference>
<dbReference type="InterPro" id="IPR001304">
    <property type="entry name" value="C-type_lectin-like"/>
</dbReference>
<keyword evidence="3" id="KW-1185">Reference proteome</keyword>
<dbReference type="InterPro" id="IPR016186">
    <property type="entry name" value="C-type_lectin-like/link_sf"/>
</dbReference>
<gene>
    <name evidence="2" type="ORF">OCTVUL_1B031288</name>
</gene>
<dbReference type="Gene3D" id="3.10.100.10">
    <property type="entry name" value="Mannose-Binding Protein A, subunit A"/>
    <property type="match status" value="1"/>
</dbReference>
<dbReference type="SUPFAM" id="SSF56436">
    <property type="entry name" value="C-type lectin-like"/>
    <property type="match status" value="1"/>
</dbReference>
<proteinExistence type="predicted"/>
<evidence type="ECO:0000313" key="2">
    <source>
        <dbReference type="EMBL" id="CAI9716202.1"/>
    </source>
</evidence>
<dbReference type="InterPro" id="IPR016187">
    <property type="entry name" value="CTDL_fold"/>
</dbReference>
<dbReference type="AlphaFoldDB" id="A0AA36AJK8"/>
<evidence type="ECO:0000313" key="3">
    <source>
        <dbReference type="Proteomes" id="UP001162480"/>
    </source>
</evidence>
<name>A0AA36AJK8_OCTVU</name>
<evidence type="ECO:0000259" key="1">
    <source>
        <dbReference type="PROSITE" id="PS50041"/>
    </source>
</evidence>
<reference evidence="2" key="1">
    <citation type="submission" date="2023-08" db="EMBL/GenBank/DDBJ databases">
        <authorList>
            <person name="Alioto T."/>
            <person name="Alioto T."/>
            <person name="Gomez Garrido J."/>
        </authorList>
    </citation>
    <scope>NUCLEOTIDE SEQUENCE</scope>
</reference>
<accession>A0AA36AJK8</accession>
<dbReference type="Pfam" id="PF00059">
    <property type="entry name" value="Lectin_C"/>
    <property type="match status" value="1"/>
</dbReference>